<dbReference type="GO" id="GO:0004649">
    <property type="term" value="F:poly(ADP-ribose) glycohydrolase activity"/>
    <property type="evidence" value="ECO:0007669"/>
    <property type="project" value="InterPro"/>
</dbReference>
<evidence type="ECO:0000313" key="3">
    <source>
        <dbReference type="EMBL" id="AGE61817.1"/>
    </source>
</evidence>
<accession>T1R007</accession>
<reference evidence="3" key="1">
    <citation type="submission" date="2012-08" db="EMBL/GenBank/DDBJ databases">
        <title>Sequences comparision among Chrysodeixis chalcites nucleopolyhedrovirus genotypes from a field strain of the Canary Islands.</title>
        <authorList>
            <person name="Bernal A."/>
            <person name="Simon O."/>
            <person name="Palma L."/>
            <person name="Williams T."/>
            <person name="Caballero P."/>
        </authorList>
    </citation>
    <scope>NUCLEOTIDE SEQUENCE</scope>
    <source>
        <strain evidence="3">TF1</strain>
    </source>
</reference>
<sequence length="531" mass="61023">MNKKSIIDQYVSLQNSIVVTFTETMAFANDFNATSQQFINFSNRFKQHQQTFCDLKLKLNVIDDADFRNKIIDYMSEDEKIIKDTLNLLNNIINQSSSPTTAAIKTTEASIPNKNPSISSTITTITAPTLSSTLPTKTPKIDFIAEMNRYLGIDAYIQLLNRIQDVEMQDFKFHVEFEVVLNTDIASLEIRNETDMSRYHCLVLLIHAFFFDSIRGLDFTALKAADTPLKIEKLKCLFNYFINMFNFIRLSAESLVKPIIVHHPSAATAPTIEKIRSSNQKINPNMVNIEQFDVTHAYNTRTSFKSHDLILDYAEIRPGLFALDDSASYEDILFMKYPELYAVAYFIEKNNKPVFSDNDSYIVSNIIQYNLVKNASYESKFWADAISLYNIVYVNILMFESCDIKTHAGSRQSDIGHLDRMILKLYSGMLFNRITRRHNNDIEDEPDAIIRLHAGAGINDCTENKTFQFLIELLVSTLLNYKMCYCVYSFQHSSELNDVIEAIGSMDVARLYFKLSNYNFNLDGSLNFRTR</sequence>
<dbReference type="Pfam" id="PF05028">
    <property type="entry name" value="PARG_cat_C"/>
    <property type="match status" value="1"/>
</dbReference>
<organism evidence="3">
    <name type="scientific">Chrysodeixis chalcites nucleopolyhedrovirus</name>
    <dbReference type="NCBI Taxonomy" id="320432"/>
    <lineage>
        <taxon>Viruses</taxon>
        <taxon>Viruses incertae sedis</taxon>
        <taxon>Naldaviricetes</taxon>
        <taxon>Lefavirales</taxon>
        <taxon>Baculoviridae</taxon>
        <taxon>Alphabaculovirus</taxon>
        <taxon>Alphabaculovirus chrychalcites</taxon>
    </lineage>
</organism>
<feature type="domain" description="PARG catalytic Macro" evidence="1">
    <location>
        <begin position="286"/>
        <end position="490"/>
    </location>
</feature>
<dbReference type="EMBL" id="JX560539">
    <property type="protein sequence ID" value="AGE61412.1"/>
    <property type="molecule type" value="Genomic_DNA"/>
</dbReference>
<protein>
    <recommendedName>
        <fullName evidence="1">PARG catalytic Macro domain-containing protein</fullName>
    </recommendedName>
</protein>
<dbReference type="InterPro" id="IPR046372">
    <property type="entry name" value="PARG_cat_C"/>
</dbReference>
<dbReference type="EMBL" id="JX560542">
    <property type="protein sequence ID" value="AGE61817.1"/>
    <property type="molecule type" value="Genomic_DNA"/>
</dbReference>
<evidence type="ECO:0000313" key="2">
    <source>
        <dbReference type="EMBL" id="AGE61412.1"/>
    </source>
</evidence>
<dbReference type="GO" id="GO:0006282">
    <property type="term" value="P:regulation of DNA repair"/>
    <property type="evidence" value="ECO:0007669"/>
    <property type="project" value="InterPro"/>
</dbReference>
<proteinExistence type="predicted"/>
<evidence type="ECO:0000259" key="1">
    <source>
        <dbReference type="Pfam" id="PF05028"/>
    </source>
</evidence>
<name>T1R007_9ABAC</name>
<dbReference type="EMBL" id="JX560540">
    <property type="protein sequence ID" value="AGE61514.1"/>
    <property type="molecule type" value="Genomic_DNA"/>
</dbReference>
<reference evidence="2" key="2">
    <citation type="journal article" date="2013" name="Genome Announc.">
        <title>Complete Genome Sequences of Five Chrysodeixis chalcites Nucleopolyhedrovirus Genotypes from a Canary Islands Isolate.</title>
        <authorList>
            <person name="Bernal A."/>
            <person name="Williams T."/>
            <person name="Munoz D."/>
            <person name="Caballero P."/>
            <person name="Simon O."/>
        </authorList>
    </citation>
    <scope>NUCLEOTIDE SEQUENCE</scope>
    <source>
        <strain evidence="2">TF1</strain>
    </source>
</reference>